<dbReference type="PANTHER" id="PTHR34375">
    <property type="entry name" value="GATA ZINC FINGER PROTEIN-RELATED"/>
    <property type="match status" value="1"/>
</dbReference>
<dbReference type="PANTHER" id="PTHR34375:SF3">
    <property type="entry name" value="CONDENSATION DOMAIN-CONTAINING PROTEIN"/>
    <property type="match status" value="1"/>
</dbReference>
<proteinExistence type="predicted"/>
<dbReference type="SUPFAM" id="SSF52777">
    <property type="entry name" value="CoA-dependent acyltransferases"/>
    <property type="match status" value="2"/>
</dbReference>
<protein>
    <recommendedName>
        <fullName evidence="3">Condensation domain-containing protein</fullName>
    </recommendedName>
</protein>
<gene>
    <name evidence="1" type="ORF">CFOL_v3_12938</name>
</gene>
<dbReference type="Gene3D" id="3.30.559.10">
    <property type="entry name" value="Chloramphenicol acetyltransferase-like domain"/>
    <property type="match status" value="1"/>
</dbReference>
<accession>A0A1Q3BN19</accession>
<dbReference type="Proteomes" id="UP000187406">
    <property type="component" value="Unassembled WGS sequence"/>
</dbReference>
<organism evidence="1 2">
    <name type="scientific">Cephalotus follicularis</name>
    <name type="common">Albany pitcher plant</name>
    <dbReference type="NCBI Taxonomy" id="3775"/>
    <lineage>
        <taxon>Eukaryota</taxon>
        <taxon>Viridiplantae</taxon>
        <taxon>Streptophyta</taxon>
        <taxon>Embryophyta</taxon>
        <taxon>Tracheophyta</taxon>
        <taxon>Spermatophyta</taxon>
        <taxon>Magnoliopsida</taxon>
        <taxon>eudicotyledons</taxon>
        <taxon>Gunneridae</taxon>
        <taxon>Pentapetalae</taxon>
        <taxon>rosids</taxon>
        <taxon>fabids</taxon>
        <taxon>Oxalidales</taxon>
        <taxon>Cephalotaceae</taxon>
        <taxon>Cephalotus</taxon>
    </lineage>
</organism>
<dbReference type="STRING" id="3775.A0A1Q3BN19"/>
<keyword evidence="2" id="KW-1185">Reference proteome</keyword>
<dbReference type="EMBL" id="BDDD01000722">
    <property type="protein sequence ID" value="GAV69437.1"/>
    <property type="molecule type" value="Genomic_DNA"/>
</dbReference>
<dbReference type="AlphaFoldDB" id="A0A1Q3BN19"/>
<dbReference type="OrthoDB" id="439993at2759"/>
<dbReference type="Gene3D" id="3.30.559.30">
    <property type="entry name" value="Nonribosomal peptide synthetase, condensation domain"/>
    <property type="match status" value="1"/>
</dbReference>
<dbReference type="InterPro" id="IPR023213">
    <property type="entry name" value="CAT-like_dom_sf"/>
</dbReference>
<evidence type="ECO:0008006" key="3">
    <source>
        <dbReference type="Google" id="ProtNLM"/>
    </source>
</evidence>
<evidence type="ECO:0000313" key="2">
    <source>
        <dbReference type="Proteomes" id="UP000187406"/>
    </source>
</evidence>
<evidence type="ECO:0000313" key="1">
    <source>
        <dbReference type="EMBL" id="GAV69437.1"/>
    </source>
</evidence>
<name>A0A1Q3BN19_CEPFO</name>
<reference evidence="2" key="1">
    <citation type="submission" date="2016-04" db="EMBL/GenBank/DDBJ databases">
        <title>Cephalotus genome sequencing.</title>
        <authorList>
            <person name="Fukushima K."/>
            <person name="Hasebe M."/>
            <person name="Fang X."/>
        </authorList>
    </citation>
    <scope>NUCLEOTIDE SEQUENCE [LARGE SCALE GENOMIC DNA]</scope>
    <source>
        <strain evidence="2">cv. St1</strain>
    </source>
</reference>
<dbReference type="InParanoid" id="A0A1Q3BN19"/>
<comment type="caution">
    <text evidence="1">The sequence shown here is derived from an EMBL/GenBank/DDBJ whole genome shotgun (WGS) entry which is preliminary data.</text>
</comment>
<sequence length="460" mass="50914">MSNQQAIELNGRPVGGTEYSWCRAVVGGTGIAVVALQTSKNPDTSNFQNALHKLQTTHPLLRSRLHSNPSATDTFSFVTSQFPVVQVKTFNSSLTFDIFDDFLNSKNQSVSPLHLILEHELNNNAWCIPNRSCDRINMFFASVYALPNAKWVVVLRLHVAACDRTTAVSLLRELLVLVGDEERGGIQKEIGSKGDVSLGIEDLIPRGKSKKSLWTRGVDMLSYSVNSLRLTNLKFNDARSPRSSQVVRLQMNRDDTEKILTACKSRGIKLCSALAAAGLIATHGSKCQSKKYGVVTLIDCRSLLEPPLSTHHFGFYHSAILNTHVMKGGENLWDLAQKMYLAFANYKKCNRHFSDMADLNFLMCKAIENPGLTLSSSLRTSFMSVFEDTVIDTSSEMQRKVGLEDYMGCASVHGIGPSIAVFDTVRDGRLDCACVYPAPLHSREQMVKLVDNMKTVLIGE</sequence>